<evidence type="ECO:0000313" key="12">
    <source>
        <dbReference type="Proteomes" id="UP000245908"/>
    </source>
</evidence>
<dbReference type="HAMAP" id="MF_01509">
    <property type="entry name" value="RfcS"/>
    <property type="match status" value="1"/>
</dbReference>
<evidence type="ECO:0000256" key="2">
    <source>
        <dbReference type="ARBA" id="ARBA00014164"/>
    </source>
</evidence>
<dbReference type="GO" id="GO:0006261">
    <property type="term" value="P:DNA-templated DNA replication"/>
    <property type="evidence" value="ECO:0007669"/>
    <property type="project" value="TreeGrafter"/>
</dbReference>
<dbReference type="FunFam" id="3.40.50.300:FF:000129">
    <property type="entry name" value="Replication factor C subunit 5"/>
    <property type="match status" value="1"/>
</dbReference>
<dbReference type="FunFam" id="1.20.272.10:FF:000029">
    <property type="entry name" value="Replication factor C small subunit"/>
    <property type="match status" value="1"/>
</dbReference>
<dbReference type="CDD" id="cd18140">
    <property type="entry name" value="HLD_clamp_RFC"/>
    <property type="match status" value="1"/>
</dbReference>
<sequence>MPENEIWTEKYRPKRLDDIKGQDEIVKRLKAFVENKNMPHLLFAGPAGVGKTTAALALARELYGDKWEQNVLQLNASDDRGIDVIREKVKEFARTKPIGDFPFKIVFLDEADAMTRDAQQALRRIMEEYSSITRFILACNYSSKIIEPIQSRTVIFRFKQLDKKDVFDLLRSIAEKENLNITDDALEAIYYISEGDMRKSINMLQAAALYSKDITPELIYEVASVAKPQELQEVLKLAYEGKFVEAREKLIDLMIKYGLAGEDIIKYLSKEVYSMNIPEKEKLDIIYYAGEIEYRLLEGSDPIIQLGALLAYIGLRGLQSRK</sequence>
<evidence type="ECO:0000256" key="5">
    <source>
        <dbReference type="ARBA" id="ARBA00022840"/>
    </source>
</evidence>
<organism evidence="11 12">
    <name type="scientific">Nanobsidianus stetteri</name>
    <dbReference type="NCBI Taxonomy" id="1294122"/>
    <lineage>
        <taxon>Archaea</taxon>
        <taxon>Nanobdellota</taxon>
        <taxon>Candidatus Nanoarchaeia</taxon>
        <taxon>Nanoarchaeales</taxon>
        <taxon>Nanopusillaceae</taxon>
        <taxon>Candidatus Nanobsidianus</taxon>
    </lineage>
</organism>
<evidence type="ECO:0000259" key="8">
    <source>
        <dbReference type="SMART" id="SM00382"/>
    </source>
</evidence>
<reference evidence="11 12" key="1">
    <citation type="journal article" date="2015" name="Appl. Environ. Microbiol.">
        <title>Nanoarchaeota, Their Sulfolobales Host, and Nanoarchaeota Virus Distribution across Yellowstone National Park Hot Springs.</title>
        <authorList>
            <person name="Munson-McGee J.H."/>
            <person name="Field E.K."/>
            <person name="Bateson M."/>
            <person name="Rooney C."/>
            <person name="Stepanauskas R."/>
            <person name="Young M.J."/>
        </authorList>
    </citation>
    <scope>NUCLEOTIDE SEQUENCE [LARGE SCALE GENOMIC DNA]</scope>
    <source>
        <strain evidence="9">SCGC AB-777_F03</strain>
        <strain evidence="11">SCGC AB-777_O03</strain>
    </source>
</reference>
<name>A0A2T9WSJ2_NANST</name>
<dbReference type="EMBL" id="QEFP01000001">
    <property type="protein sequence ID" value="PVU68969.1"/>
    <property type="molecule type" value="Genomic_DNA"/>
</dbReference>
<accession>A0A2T9WSJ2</accession>
<proteinExistence type="inferred from homology"/>
<dbReference type="Pfam" id="PF00004">
    <property type="entry name" value="AAA"/>
    <property type="match status" value="1"/>
</dbReference>
<comment type="similarity">
    <text evidence="1 7">Belongs to the activator 1 small subunits family. RfcS subfamily.</text>
</comment>
<dbReference type="InterPro" id="IPR003593">
    <property type="entry name" value="AAA+_ATPase"/>
</dbReference>
<evidence type="ECO:0000313" key="9">
    <source>
        <dbReference type="EMBL" id="MCC5446960.1"/>
    </source>
</evidence>
<comment type="caution">
    <text evidence="11">The sequence shown here is derived from an EMBL/GenBank/DDBJ whole genome shotgun (WGS) entry which is preliminary data.</text>
</comment>
<dbReference type="GO" id="GO:0003677">
    <property type="term" value="F:DNA binding"/>
    <property type="evidence" value="ECO:0007669"/>
    <property type="project" value="InterPro"/>
</dbReference>
<keyword evidence="4 7" id="KW-0547">Nucleotide-binding</keyword>
<reference evidence="11" key="3">
    <citation type="submission" date="2017-05" db="EMBL/GenBank/DDBJ databases">
        <authorList>
            <person name="Song R."/>
            <person name="Chenine A.L."/>
            <person name="Ruprecht R.M."/>
        </authorList>
    </citation>
    <scope>NUCLEOTIDE SEQUENCE</scope>
    <source>
        <strain evidence="10">SCGC AB-777_F03</strain>
        <strain evidence="11">SCGC AB-777_O03</strain>
    </source>
</reference>
<reference evidence="9" key="2">
    <citation type="submission" date="2017-05" db="EMBL/GenBank/DDBJ databases">
        <authorList>
            <person name="Munson-Mcgee J.H."/>
        </authorList>
    </citation>
    <scope>NUCLEOTIDE SEQUENCE</scope>
    <source>
        <strain evidence="9">SCGC AB-777_F03</strain>
    </source>
</reference>
<evidence type="ECO:0000256" key="1">
    <source>
        <dbReference type="ARBA" id="ARBA00009668"/>
    </source>
</evidence>
<evidence type="ECO:0000256" key="6">
    <source>
        <dbReference type="ARBA" id="ARBA00031749"/>
    </source>
</evidence>
<dbReference type="NCBIfam" id="NF001679">
    <property type="entry name" value="PRK00440.1"/>
    <property type="match status" value="1"/>
</dbReference>
<evidence type="ECO:0000256" key="3">
    <source>
        <dbReference type="ARBA" id="ARBA00022705"/>
    </source>
</evidence>
<dbReference type="InterPro" id="IPR008921">
    <property type="entry name" value="DNA_pol3_clamp-load_cplx_C"/>
</dbReference>
<dbReference type="CDD" id="cd00009">
    <property type="entry name" value="AAA"/>
    <property type="match status" value="1"/>
</dbReference>
<dbReference type="EMBL" id="QEFH01000016">
    <property type="protein sequence ID" value="PVU70824.1"/>
    <property type="molecule type" value="Genomic_DNA"/>
</dbReference>
<dbReference type="Proteomes" id="UP000245908">
    <property type="component" value="Unassembled WGS sequence"/>
</dbReference>
<dbReference type="PANTHER" id="PTHR11669">
    <property type="entry name" value="REPLICATION FACTOR C / DNA POLYMERASE III GAMMA-TAU SUBUNIT"/>
    <property type="match status" value="1"/>
</dbReference>
<keyword evidence="3 7" id="KW-0235">DNA replication</keyword>
<dbReference type="InterPro" id="IPR047854">
    <property type="entry name" value="RFC_lid"/>
</dbReference>
<feature type="binding site" evidence="7">
    <location>
        <begin position="45"/>
        <end position="52"/>
    </location>
    <ligand>
        <name>ATP</name>
        <dbReference type="ChEBI" id="CHEBI:30616"/>
    </ligand>
</feature>
<dbReference type="InterPro" id="IPR013748">
    <property type="entry name" value="Rep_factorC_C"/>
</dbReference>
<dbReference type="GO" id="GO:0005524">
    <property type="term" value="F:ATP binding"/>
    <property type="evidence" value="ECO:0007669"/>
    <property type="project" value="UniProtKB-UniRule"/>
</dbReference>
<feature type="domain" description="AAA+ ATPase" evidence="8">
    <location>
        <begin position="37"/>
        <end position="162"/>
    </location>
</feature>
<dbReference type="InterPro" id="IPR027417">
    <property type="entry name" value="P-loop_NTPase"/>
</dbReference>
<dbReference type="InterPro" id="IPR003959">
    <property type="entry name" value="ATPase_AAA_core"/>
</dbReference>
<dbReference type="SUPFAM" id="SSF52540">
    <property type="entry name" value="P-loop containing nucleoside triphosphate hydrolases"/>
    <property type="match status" value="1"/>
</dbReference>
<dbReference type="AlphaFoldDB" id="A0A2T9WSJ2"/>
<dbReference type="InterPro" id="IPR023748">
    <property type="entry name" value="Rep_factor-C_ssu_arc"/>
</dbReference>
<dbReference type="InterPro" id="IPR050238">
    <property type="entry name" value="DNA_Rep/Repair_Clamp_Loader"/>
</dbReference>
<reference evidence="9" key="4">
    <citation type="submission" date="2021-11" db="EMBL/GenBank/DDBJ databases">
        <authorList>
            <person name="Munson-Mcgee J."/>
            <person name="Field E."/>
            <person name="Bateson M."/>
            <person name="Rooney C."/>
            <person name="Stepanauskas R."/>
            <person name="Young M."/>
        </authorList>
    </citation>
    <scope>NUCLEOTIDE SEQUENCE</scope>
    <source>
        <strain evidence="9">SCGC AB-777_F03</strain>
    </source>
</reference>
<evidence type="ECO:0000313" key="10">
    <source>
        <dbReference type="EMBL" id="PVU68969.1"/>
    </source>
</evidence>
<dbReference type="GO" id="GO:0005663">
    <property type="term" value="C:DNA replication factor C complex"/>
    <property type="evidence" value="ECO:0007669"/>
    <property type="project" value="InterPro"/>
</dbReference>
<comment type="function">
    <text evidence="7">Part of the RFC clamp loader complex which loads the PCNA sliding clamp onto DNA.</text>
</comment>
<dbReference type="Pfam" id="PF08542">
    <property type="entry name" value="Rep_fac_C"/>
    <property type="match status" value="1"/>
</dbReference>
<dbReference type="Pfam" id="PF21960">
    <property type="entry name" value="RCF1-5-like_lid"/>
    <property type="match status" value="1"/>
</dbReference>
<dbReference type="Gene3D" id="3.40.50.300">
    <property type="entry name" value="P-loop containing nucleotide triphosphate hydrolases"/>
    <property type="match status" value="1"/>
</dbReference>
<dbReference type="EMBL" id="QEFP02000004">
    <property type="protein sequence ID" value="MCC5446960.1"/>
    <property type="molecule type" value="Genomic_DNA"/>
</dbReference>
<keyword evidence="5 7" id="KW-0067">ATP-binding</keyword>
<dbReference type="Proteomes" id="UP000245509">
    <property type="component" value="Unassembled WGS sequence"/>
</dbReference>
<gene>
    <name evidence="7" type="primary">rfcS</name>
    <name evidence="9" type="ORF">DDW03_000895</name>
    <name evidence="10" type="ORF">DDW03_00365</name>
    <name evidence="11" type="ORF">DDW05_02205</name>
</gene>
<dbReference type="SUPFAM" id="SSF48019">
    <property type="entry name" value="post-AAA+ oligomerization domain-like"/>
    <property type="match status" value="1"/>
</dbReference>
<evidence type="ECO:0000256" key="7">
    <source>
        <dbReference type="HAMAP-Rule" id="MF_01509"/>
    </source>
</evidence>
<dbReference type="PANTHER" id="PTHR11669:SF20">
    <property type="entry name" value="REPLICATION FACTOR C SUBUNIT 4"/>
    <property type="match status" value="1"/>
</dbReference>
<protein>
    <recommendedName>
        <fullName evidence="2 7">Replication factor C small subunit</fullName>
        <shortName evidence="7">RFC small subunit</shortName>
    </recommendedName>
    <alternativeName>
        <fullName evidence="6 7">Clamp loader small subunit</fullName>
    </alternativeName>
</protein>
<dbReference type="RefSeq" id="WP_228615189.1">
    <property type="nucleotide sequence ID" value="NZ_QEFP02000004.1"/>
</dbReference>
<evidence type="ECO:0000256" key="4">
    <source>
        <dbReference type="ARBA" id="ARBA00022741"/>
    </source>
</evidence>
<comment type="subunit">
    <text evidence="7">Heteromultimer composed of small subunits (RfcS) and large subunits (RfcL).</text>
</comment>
<evidence type="ECO:0000313" key="11">
    <source>
        <dbReference type="EMBL" id="PVU70824.1"/>
    </source>
</evidence>
<dbReference type="Gene3D" id="1.20.272.10">
    <property type="match status" value="1"/>
</dbReference>
<dbReference type="Gene3D" id="1.10.8.60">
    <property type="match status" value="1"/>
</dbReference>
<dbReference type="GO" id="GO:0016887">
    <property type="term" value="F:ATP hydrolysis activity"/>
    <property type="evidence" value="ECO:0007669"/>
    <property type="project" value="InterPro"/>
</dbReference>
<dbReference type="GO" id="GO:0003689">
    <property type="term" value="F:DNA clamp loader activity"/>
    <property type="evidence" value="ECO:0007669"/>
    <property type="project" value="UniProtKB-UniRule"/>
</dbReference>
<dbReference type="SMART" id="SM00382">
    <property type="entry name" value="AAA"/>
    <property type="match status" value="1"/>
</dbReference>
<dbReference type="GO" id="GO:0006281">
    <property type="term" value="P:DNA repair"/>
    <property type="evidence" value="ECO:0007669"/>
    <property type="project" value="TreeGrafter"/>
</dbReference>